<comment type="function">
    <text evidence="7">Sodium-phosphate symporter.</text>
</comment>
<name>A0AAX4NXL0_9CHLO</name>
<evidence type="ECO:0000313" key="9">
    <source>
        <dbReference type="Proteomes" id="UP001472866"/>
    </source>
</evidence>
<keyword evidence="4 7" id="KW-0812">Transmembrane</keyword>
<dbReference type="GO" id="GO:0005315">
    <property type="term" value="F:phosphate transmembrane transporter activity"/>
    <property type="evidence" value="ECO:0007669"/>
    <property type="project" value="InterPro"/>
</dbReference>
<feature type="transmembrane region" description="Helical" evidence="7">
    <location>
        <begin position="187"/>
        <end position="210"/>
    </location>
</feature>
<accession>A0AAX4NXL0</accession>
<keyword evidence="3 7" id="KW-0592">Phosphate transport</keyword>
<evidence type="ECO:0000256" key="5">
    <source>
        <dbReference type="ARBA" id="ARBA00022989"/>
    </source>
</evidence>
<dbReference type="AlphaFoldDB" id="A0AAX4NXL0"/>
<evidence type="ECO:0000256" key="1">
    <source>
        <dbReference type="ARBA" id="ARBA00004141"/>
    </source>
</evidence>
<dbReference type="GO" id="GO:0016020">
    <property type="term" value="C:membrane"/>
    <property type="evidence" value="ECO:0007669"/>
    <property type="project" value="UniProtKB-SubCell"/>
</dbReference>
<feature type="transmembrane region" description="Helical" evidence="7">
    <location>
        <begin position="457"/>
        <end position="482"/>
    </location>
</feature>
<gene>
    <name evidence="8" type="ORF">HKI87_01g03760</name>
</gene>
<dbReference type="PANTHER" id="PTHR11101">
    <property type="entry name" value="PHOSPHATE TRANSPORTER"/>
    <property type="match status" value="1"/>
</dbReference>
<evidence type="ECO:0000256" key="6">
    <source>
        <dbReference type="ARBA" id="ARBA00023136"/>
    </source>
</evidence>
<evidence type="ECO:0000256" key="3">
    <source>
        <dbReference type="ARBA" id="ARBA00022592"/>
    </source>
</evidence>
<organism evidence="8 9">
    <name type="scientific">Chloropicon roscoffensis</name>
    <dbReference type="NCBI Taxonomy" id="1461544"/>
    <lineage>
        <taxon>Eukaryota</taxon>
        <taxon>Viridiplantae</taxon>
        <taxon>Chlorophyta</taxon>
        <taxon>Chloropicophyceae</taxon>
        <taxon>Chloropicales</taxon>
        <taxon>Chloropicaceae</taxon>
        <taxon>Chloropicon</taxon>
    </lineage>
</organism>
<feature type="transmembrane region" description="Helical" evidence="7">
    <location>
        <begin position="97"/>
        <end position="118"/>
    </location>
</feature>
<evidence type="ECO:0000256" key="2">
    <source>
        <dbReference type="ARBA" id="ARBA00022448"/>
    </source>
</evidence>
<sequence>MVATDSPWVFGVGCVFAALFAYGLGANDVANSFGTSIGSGALTMKHAILIASVMEVVGAVTLGAGVADTLTKKISYLEREDCWDCQGEGSKMGLYELGMVCALASGAIFLLGATLFGLPVSTTHTIVGGVLGMTIVATHTFCVKWLWPGLLKIVASWFVSPILAGAISVLLHLTIRRTVLDTGAPLRRAYIALPILTGSTILVLVMLILYQQSTFPLWEMGAISAGAGVSVWCFVQFLLLSRVKRQVEASIPTIEMGSLKLGGESAEDEREPMMAAADTRQVEKEEEEEGLKASEVVVAQSEEANLLSGREKELARAKRVFMYLQILTATLKSFAHGANDVANAAGPFAAVQGLYFGQDPCHISTTIWILVLCGAGIVLGLSISGHHVIKTIGEDLTAIDFPTGFSIELGSTLSVVLASCTGMPVSSTHCQVGSVICIGVYEHGARNVQWSLLNKILASWIFTVPISAACAGGFLYGALFLIPKL</sequence>
<dbReference type="PANTHER" id="PTHR11101:SF80">
    <property type="entry name" value="PHOSPHATE TRANSPORTER"/>
    <property type="match status" value="1"/>
</dbReference>
<keyword evidence="5 7" id="KW-1133">Transmembrane helix</keyword>
<comment type="similarity">
    <text evidence="7">Belongs to the inorganic phosphate transporter (PiT) (TC 2.A.20) family.</text>
</comment>
<keyword evidence="9" id="KW-1185">Reference proteome</keyword>
<keyword evidence="2 7" id="KW-0813">Transport</keyword>
<feature type="transmembrane region" description="Helical" evidence="7">
    <location>
        <begin position="367"/>
        <end position="389"/>
    </location>
</feature>
<dbReference type="Pfam" id="PF01384">
    <property type="entry name" value="PHO4"/>
    <property type="match status" value="1"/>
</dbReference>
<comment type="subcellular location">
    <subcellularLocation>
        <location evidence="1 7">Membrane</location>
        <topology evidence="1 7">Multi-pass membrane protein</topology>
    </subcellularLocation>
</comment>
<feature type="transmembrane region" description="Helical" evidence="7">
    <location>
        <begin position="125"/>
        <end position="147"/>
    </location>
</feature>
<feature type="transmembrane region" description="Helical" evidence="7">
    <location>
        <begin position="222"/>
        <end position="240"/>
    </location>
</feature>
<evidence type="ECO:0000256" key="4">
    <source>
        <dbReference type="ARBA" id="ARBA00022692"/>
    </source>
</evidence>
<evidence type="ECO:0000256" key="7">
    <source>
        <dbReference type="RuleBase" id="RU363058"/>
    </source>
</evidence>
<feature type="transmembrane region" description="Helical" evidence="7">
    <location>
        <begin position="6"/>
        <end position="26"/>
    </location>
</feature>
<protein>
    <recommendedName>
        <fullName evidence="7">Phosphate transporter</fullName>
    </recommendedName>
</protein>
<proteinExistence type="inferred from homology"/>
<reference evidence="8 9" key="1">
    <citation type="submission" date="2024-03" db="EMBL/GenBank/DDBJ databases">
        <title>Complete genome sequence of the green alga Chloropicon roscoffensis RCC1871.</title>
        <authorList>
            <person name="Lemieux C."/>
            <person name="Pombert J.-F."/>
            <person name="Otis C."/>
            <person name="Turmel M."/>
        </authorList>
    </citation>
    <scope>NUCLEOTIDE SEQUENCE [LARGE SCALE GENOMIC DNA]</scope>
    <source>
        <strain evidence="8 9">RCC1871</strain>
    </source>
</reference>
<dbReference type="EMBL" id="CP151501">
    <property type="protein sequence ID" value="WZN58852.1"/>
    <property type="molecule type" value="Genomic_DNA"/>
</dbReference>
<evidence type="ECO:0000313" key="8">
    <source>
        <dbReference type="EMBL" id="WZN58852.1"/>
    </source>
</evidence>
<keyword evidence="6 7" id="KW-0472">Membrane</keyword>
<dbReference type="InterPro" id="IPR001204">
    <property type="entry name" value="Phos_transporter"/>
</dbReference>
<dbReference type="GO" id="GO:0035435">
    <property type="term" value="P:phosphate ion transmembrane transport"/>
    <property type="evidence" value="ECO:0007669"/>
    <property type="project" value="TreeGrafter"/>
</dbReference>
<feature type="transmembrane region" description="Helical" evidence="7">
    <location>
        <begin position="153"/>
        <end position="175"/>
    </location>
</feature>
<dbReference type="Proteomes" id="UP001472866">
    <property type="component" value="Chromosome 01"/>
</dbReference>